<dbReference type="PANTHER" id="PTHR30055:SF226">
    <property type="entry name" value="HTH-TYPE TRANSCRIPTIONAL REGULATOR PKSA"/>
    <property type="match status" value="1"/>
</dbReference>
<feature type="domain" description="HTH tetR-type" evidence="3">
    <location>
        <begin position="9"/>
        <end position="69"/>
    </location>
</feature>
<feature type="DNA-binding region" description="H-T-H motif" evidence="2">
    <location>
        <begin position="32"/>
        <end position="51"/>
    </location>
</feature>
<reference evidence="4" key="1">
    <citation type="submission" date="2021-02" db="EMBL/GenBank/DDBJ databases">
        <title>Phycicoccus sp. MQZ13P-5T, whole genome shotgun sequence.</title>
        <authorList>
            <person name="Tuo L."/>
        </authorList>
    </citation>
    <scope>NUCLEOTIDE SEQUENCE</scope>
    <source>
        <strain evidence="4">MQZ13P-5</strain>
    </source>
</reference>
<evidence type="ECO:0000313" key="4">
    <source>
        <dbReference type="EMBL" id="MBM6398845.1"/>
    </source>
</evidence>
<dbReference type="InterPro" id="IPR050109">
    <property type="entry name" value="HTH-type_TetR-like_transc_reg"/>
</dbReference>
<sequence>MTARAAAAERTGERVVDAMLGRFATLPYDRIRLEDVAADAAVTVQTVVRRFGGKPGLLAATVERELGRLAADREAAAGESPRSTVRALVAYYEQHAPLILKLYAEAHLAPGVPELAQRARAYHVGWCGSVFAERLAQVDDARTRARRLAQVVAVCDAATWRILREDGGLSPTETEEALWELLRPLLGVHPDEG</sequence>
<dbReference type="RefSeq" id="WP_204129339.1">
    <property type="nucleotide sequence ID" value="NZ_JAFDVD010000001.1"/>
</dbReference>
<evidence type="ECO:0000256" key="2">
    <source>
        <dbReference type="PROSITE-ProRule" id="PRU00335"/>
    </source>
</evidence>
<keyword evidence="1 2" id="KW-0238">DNA-binding</keyword>
<dbReference type="SUPFAM" id="SSF46689">
    <property type="entry name" value="Homeodomain-like"/>
    <property type="match status" value="1"/>
</dbReference>
<dbReference type="Gene3D" id="1.10.357.10">
    <property type="entry name" value="Tetracycline Repressor, domain 2"/>
    <property type="match status" value="1"/>
</dbReference>
<proteinExistence type="predicted"/>
<accession>A0ABS2CGD8</accession>
<name>A0ABS2CGD8_9MICO</name>
<dbReference type="PROSITE" id="PS50977">
    <property type="entry name" value="HTH_TETR_2"/>
    <property type="match status" value="1"/>
</dbReference>
<evidence type="ECO:0000313" key="5">
    <source>
        <dbReference type="Proteomes" id="UP001430172"/>
    </source>
</evidence>
<dbReference type="Proteomes" id="UP001430172">
    <property type="component" value="Unassembled WGS sequence"/>
</dbReference>
<gene>
    <name evidence="4" type="ORF">JQN70_00425</name>
</gene>
<dbReference type="EMBL" id="JAFDVD010000001">
    <property type="protein sequence ID" value="MBM6398845.1"/>
    <property type="molecule type" value="Genomic_DNA"/>
</dbReference>
<evidence type="ECO:0000259" key="3">
    <source>
        <dbReference type="PROSITE" id="PS50977"/>
    </source>
</evidence>
<evidence type="ECO:0000256" key="1">
    <source>
        <dbReference type="ARBA" id="ARBA00023125"/>
    </source>
</evidence>
<dbReference type="PANTHER" id="PTHR30055">
    <property type="entry name" value="HTH-TYPE TRANSCRIPTIONAL REGULATOR RUTR"/>
    <property type="match status" value="1"/>
</dbReference>
<comment type="caution">
    <text evidence="4">The sequence shown here is derived from an EMBL/GenBank/DDBJ whole genome shotgun (WGS) entry which is preliminary data.</text>
</comment>
<dbReference type="InterPro" id="IPR009057">
    <property type="entry name" value="Homeodomain-like_sf"/>
</dbReference>
<dbReference type="InterPro" id="IPR001647">
    <property type="entry name" value="HTH_TetR"/>
</dbReference>
<organism evidence="4 5">
    <name type="scientific">Phycicoccus sonneratiae</name>
    <dbReference type="NCBI Taxonomy" id="2807628"/>
    <lineage>
        <taxon>Bacteria</taxon>
        <taxon>Bacillati</taxon>
        <taxon>Actinomycetota</taxon>
        <taxon>Actinomycetes</taxon>
        <taxon>Micrococcales</taxon>
        <taxon>Intrasporangiaceae</taxon>
        <taxon>Phycicoccus</taxon>
    </lineage>
</organism>
<protein>
    <submittedName>
        <fullName evidence="4">TetR/AcrR family transcriptional regulator</fullName>
    </submittedName>
</protein>
<keyword evidence="5" id="KW-1185">Reference proteome</keyword>